<keyword evidence="3" id="KW-1185">Reference proteome</keyword>
<dbReference type="PANTHER" id="PTHR15907">
    <property type="entry name" value="DUF614 FAMILY PROTEIN-RELATED"/>
    <property type="match status" value="1"/>
</dbReference>
<dbReference type="InterPro" id="IPR006461">
    <property type="entry name" value="PLAC_motif_containing"/>
</dbReference>
<evidence type="ECO:0000313" key="2">
    <source>
        <dbReference type="Ensembl" id="ENSONIP00000047540.1"/>
    </source>
</evidence>
<dbReference type="AlphaFoldDB" id="A0A669CJL5"/>
<dbReference type="Proteomes" id="UP000005207">
    <property type="component" value="Linkage group LG10"/>
</dbReference>
<dbReference type="Pfam" id="PF04749">
    <property type="entry name" value="PLAC8"/>
    <property type="match status" value="1"/>
</dbReference>
<comment type="similarity">
    <text evidence="1">Belongs to the cornifelin family.</text>
</comment>
<sequence>MSQPVMTQPQQLFVSSLEADWASGICDCCDDKKQCCFAFWCCPCFACRTTKQFGQCLCLPLLDVFGCVHPITMSIRVSLRQRYGIKVRPRGGAETLVWFELAAAKLTLASVAHFVCSFVCLFQGNLCTDCLCSTFCLPCVWCQMATEMKKQKLPTMFSDIISQ</sequence>
<dbReference type="InParanoid" id="A0A669CJL5"/>
<dbReference type="Ensembl" id="ENSONIT00000052417.1">
    <property type="protein sequence ID" value="ENSONIP00000047540.1"/>
    <property type="gene ID" value="ENSONIG00000039353.1"/>
</dbReference>
<protein>
    <submittedName>
        <fullName evidence="2">Plac8 onzin related protein 2</fullName>
    </submittedName>
</protein>
<dbReference type="OMA" id="KQCCFAF"/>
<organism evidence="2 3">
    <name type="scientific">Oreochromis niloticus</name>
    <name type="common">Nile tilapia</name>
    <name type="synonym">Tilapia nilotica</name>
    <dbReference type="NCBI Taxonomy" id="8128"/>
    <lineage>
        <taxon>Eukaryota</taxon>
        <taxon>Metazoa</taxon>
        <taxon>Chordata</taxon>
        <taxon>Craniata</taxon>
        <taxon>Vertebrata</taxon>
        <taxon>Euteleostomi</taxon>
        <taxon>Actinopterygii</taxon>
        <taxon>Neopterygii</taxon>
        <taxon>Teleostei</taxon>
        <taxon>Neoteleostei</taxon>
        <taxon>Acanthomorphata</taxon>
        <taxon>Ovalentaria</taxon>
        <taxon>Cichlomorphae</taxon>
        <taxon>Cichliformes</taxon>
        <taxon>Cichlidae</taxon>
        <taxon>African cichlids</taxon>
        <taxon>Pseudocrenilabrinae</taxon>
        <taxon>Oreochromini</taxon>
        <taxon>Oreochromis</taxon>
    </lineage>
</organism>
<gene>
    <name evidence="2" type="primary">LOC100697831</name>
</gene>
<dbReference type="GeneTree" id="ENSGT00940000163701"/>
<evidence type="ECO:0000313" key="3">
    <source>
        <dbReference type="Proteomes" id="UP000005207"/>
    </source>
</evidence>
<proteinExistence type="inferred from homology"/>
<reference evidence="3" key="1">
    <citation type="submission" date="2012-01" db="EMBL/GenBank/DDBJ databases">
        <title>The Genome Sequence of Oreochromis niloticus (Nile Tilapia).</title>
        <authorList>
            <consortium name="Broad Institute Genome Assembly Team"/>
            <consortium name="Broad Institute Sequencing Platform"/>
            <person name="Di Palma F."/>
            <person name="Johnson J."/>
            <person name="Lander E.S."/>
            <person name="Lindblad-Toh K."/>
        </authorList>
    </citation>
    <scope>NUCLEOTIDE SEQUENCE [LARGE SCALE GENOMIC DNA]</scope>
</reference>
<evidence type="ECO:0000256" key="1">
    <source>
        <dbReference type="ARBA" id="ARBA00009024"/>
    </source>
</evidence>
<accession>A0A669CJL5</accession>
<name>A0A669CJL5_ORENI</name>
<reference evidence="2" key="2">
    <citation type="submission" date="2025-08" db="UniProtKB">
        <authorList>
            <consortium name="Ensembl"/>
        </authorList>
    </citation>
    <scope>IDENTIFICATION</scope>
</reference>
<reference evidence="2" key="3">
    <citation type="submission" date="2025-09" db="UniProtKB">
        <authorList>
            <consortium name="Ensembl"/>
        </authorList>
    </citation>
    <scope>IDENTIFICATION</scope>
</reference>